<evidence type="ECO:0000313" key="1">
    <source>
        <dbReference type="EMBL" id="PZO81002.1"/>
    </source>
</evidence>
<organism evidence="1 2">
    <name type="scientific">Sphingomonas hengshuiensis</name>
    <dbReference type="NCBI Taxonomy" id="1609977"/>
    <lineage>
        <taxon>Bacteria</taxon>
        <taxon>Pseudomonadati</taxon>
        <taxon>Pseudomonadota</taxon>
        <taxon>Alphaproteobacteria</taxon>
        <taxon>Sphingomonadales</taxon>
        <taxon>Sphingomonadaceae</taxon>
        <taxon>Sphingomonas</taxon>
    </lineage>
</organism>
<dbReference type="AlphaFoldDB" id="A0A2W4ZK09"/>
<sequence length="223" mass="25360">MRLHAPASTEPDQPASSIVHQALGRFSVEVDAAYPHMVCLMLSNSDSGGAKSIWSRHFGDLADRDTVLERFQSGGLDLTFLARVTMIFGQSAITAAVDQVVERGRAARRAQAEAEAKRQKNHKIINLYAPDTKHAYKLELRRKSNDVAEWSVRYDRASERDRLCDWLRWQVPRFGEFLDHAAKYGNEALTRLFTDEMFEAERRVKKEGRGAGGLRPLRMWRGD</sequence>
<protein>
    <submittedName>
        <fullName evidence="1">Uncharacterized protein</fullName>
    </submittedName>
</protein>
<accession>A0A2W4ZK09</accession>
<evidence type="ECO:0000313" key="2">
    <source>
        <dbReference type="Proteomes" id="UP000248614"/>
    </source>
</evidence>
<gene>
    <name evidence="1" type="ORF">DI632_00015</name>
</gene>
<dbReference type="Proteomes" id="UP000248614">
    <property type="component" value="Unassembled WGS sequence"/>
</dbReference>
<name>A0A2W4ZK09_9SPHN</name>
<comment type="caution">
    <text evidence="1">The sequence shown here is derived from an EMBL/GenBank/DDBJ whole genome shotgun (WGS) entry which is preliminary data.</text>
</comment>
<reference evidence="1 2" key="1">
    <citation type="submission" date="2017-08" db="EMBL/GenBank/DDBJ databases">
        <title>Infants hospitalized years apart are colonized by the same room-sourced microbial strains.</title>
        <authorList>
            <person name="Brooks B."/>
            <person name="Olm M.R."/>
            <person name="Firek B.A."/>
            <person name="Baker R."/>
            <person name="Thomas B.C."/>
            <person name="Morowitz M.J."/>
            <person name="Banfield J.F."/>
        </authorList>
    </citation>
    <scope>NUCLEOTIDE SEQUENCE [LARGE SCALE GENOMIC DNA]</scope>
    <source>
        <strain evidence="1">S2_018_000_R3_110</strain>
    </source>
</reference>
<dbReference type="EMBL" id="QFNF01000001">
    <property type="protein sequence ID" value="PZO81002.1"/>
    <property type="molecule type" value="Genomic_DNA"/>
</dbReference>
<proteinExistence type="predicted"/>